<comment type="subunit">
    <text evidence="3">Homodimer.</text>
</comment>
<dbReference type="InterPro" id="IPR037029">
    <property type="entry name" value="Alliinase_N_sf"/>
</dbReference>
<comment type="similarity">
    <text evidence="2">Belongs to the alliinase family.</text>
</comment>
<dbReference type="InterPro" id="IPR006947">
    <property type="entry name" value="EGF_alliinase"/>
</dbReference>
<comment type="cofactor">
    <cofactor evidence="1">
        <name>pyridoxal 5'-phosphate</name>
        <dbReference type="ChEBI" id="CHEBI:597326"/>
    </cofactor>
</comment>
<dbReference type="Pfam" id="PF04864">
    <property type="entry name" value="Alliinase_C"/>
    <property type="match status" value="1"/>
</dbReference>
<keyword evidence="4" id="KW-0032">Aminotransferase</keyword>
<evidence type="ECO:0000259" key="8">
    <source>
        <dbReference type="Pfam" id="PF04864"/>
    </source>
</evidence>
<dbReference type="InterPro" id="IPR006948">
    <property type="entry name" value="Alliinase_C"/>
</dbReference>
<feature type="signal peptide" evidence="6">
    <location>
        <begin position="1"/>
        <end position="20"/>
    </location>
</feature>
<dbReference type="Gene3D" id="3.90.1150.10">
    <property type="entry name" value="Aspartate Aminotransferase, domain 1"/>
    <property type="match status" value="1"/>
</dbReference>
<dbReference type="EMBL" id="JASCZI010060483">
    <property type="protein sequence ID" value="MED6132647.1"/>
    <property type="molecule type" value="Genomic_DNA"/>
</dbReference>
<evidence type="ECO:0000256" key="1">
    <source>
        <dbReference type="ARBA" id="ARBA00001933"/>
    </source>
</evidence>
<reference evidence="9 10" key="1">
    <citation type="journal article" date="2023" name="Plants (Basel)">
        <title>Bridging the Gap: Combining Genomics and Transcriptomics Approaches to Understand Stylosanthes scabra, an Orphan Legume from the Brazilian Caatinga.</title>
        <authorList>
            <person name="Ferreira-Neto J.R.C."/>
            <person name="da Silva M.D."/>
            <person name="Binneck E."/>
            <person name="de Melo N.F."/>
            <person name="da Silva R.H."/>
            <person name="de Melo A.L.T.M."/>
            <person name="Pandolfi V."/>
            <person name="Bustamante F.O."/>
            <person name="Brasileiro-Vidal A.C."/>
            <person name="Benko-Iseppon A.M."/>
        </authorList>
    </citation>
    <scope>NUCLEOTIDE SEQUENCE [LARGE SCALE GENOMIC DNA]</scope>
    <source>
        <tissue evidence="9">Leaves</tissue>
    </source>
</reference>
<dbReference type="InterPro" id="IPR050478">
    <property type="entry name" value="Ethylene_sulfur-biosynth"/>
</dbReference>
<comment type="caution">
    <text evidence="9">The sequence shown here is derived from an EMBL/GenBank/DDBJ whole genome shotgun (WGS) entry which is preliminary data.</text>
</comment>
<dbReference type="InterPro" id="IPR015422">
    <property type="entry name" value="PyrdxlP-dep_Trfase_small"/>
</dbReference>
<dbReference type="PANTHER" id="PTHR43795">
    <property type="entry name" value="BIFUNCTIONAL ASPARTATE AMINOTRANSFERASE AND GLUTAMATE/ASPARTATE-PREPHENATE AMINOTRANSFERASE-RELATED"/>
    <property type="match status" value="1"/>
</dbReference>
<name>A0ABU6S8I5_9FABA</name>
<organism evidence="9 10">
    <name type="scientific">Stylosanthes scabra</name>
    <dbReference type="NCBI Taxonomy" id="79078"/>
    <lineage>
        <taxon>Eukaryota</taxon>
        <taxon>Viridiplantae</taxon>
        <taxon>Streptophyta</taxon>
        <taxon>Embryophyta</taxon>
        <taxon>Tracheophyta</taxon>
        <taxon>Spermatophyta</taxon>
        <taxon>Magnoliopsida</taxon>
        <taxon>eudicotyledons</taxon>
        <taxon>Gunneridae</taxon>
        <taxon>Pentapetalae</taxon>
        <taxon>rosids</taxon>
        <taxon>fabids</taxon>
        <taxon>Fabales</taxon>
        <taxon>Fabaceae</taxon>
        <taxon>Papilionoideae</taxon>
        <taxon>50 kb inversion clade</taxon>
        <taxon>dalbergioids sensu lato</taxon>
        <taxon>Dalbergieae</taxon>
        <taxon>Pterocarpus clade</taxon>
        <taxon>Stylosanthes</taxon>
    </lineage>
</organism>
<evidence type="ECO:0000256" key="5">
    <source>
        <dbReference type="ARBA" id="ARBA00022898"/>
    </source>
</evidence>
<dbReference type="CDD" id="cd00609">
    <property type="entry name" value="AAT_like"/>
    <property type="match status" value="1"/>
</dbReference>
<sequence length="450" mass="50176">MMSPIYLAFTITTIISLSSSNWFVYGTEWKPSWSAGAAEEAEAVAAIPCSGHGRAYLDGLVLSGYEPICECNPCYSGSDCSNFSSNCSANAGSGDPYFLEPFWMRHAASSAMLVSGWHRMGYTYSDGSYISQLLVDHIKKLHKIVGNAITDERYIIFGGGSTQLLNAAVYAFSSNNNSSATPAKVVATAPYYPVYRTQTDLFNSRDYRYEGDTSLWKNKTDINGTTFIEFVTSPNNPDGKLTKAVLEGSNVKTINDRAYYWPHFTPIPSPADDDLMIFTISKLTGHAGTRFGWGIIKDKGVYEKMLTYMDLNTMGISREAQLRALKLLNVVLEGDGKEIFQFGYSTMRNRWTRLNQIISKSKRFSLQKLSPQYCTFFKRVRAPSPAYAWLKCERVEDKNCSKILEGGGINGRGGSMYDSDDRHVRLSLIKSQDDFEILVNKFTLLVANKG</sequence>
<keyword evidence="10" id="KW-1185">Reference proteome</keyword>
<evidence type="ECO:0000313" key="10">
    <source>
        <dbReference type="Proteomes" id="UP001341840"/>
    </source>
</evidence>
<evidence type="ECO:0000313" key="9">
    <source>
        <dbReference type="EMBL" id="MED6132647.1"/>
    </source>
</evidence>
<evidence type="ECO:0000256" key="2">
    <source>
        <dbReference type="ARBA" id="ARBA00006312"/>
    </source>
</evidence>
<keyword evidence="5" id="KW-0663">Pyridoxal phosphate</keyword>
<dbReference type="Gene3D" id="3.40.640.10">
    <property type="entry name" value="Type I PLP-dependent aspartate aminotransferase-like (Major domain)"/>
    <property type="match status" value="1"/>
</dbReference>
<keyword evidence="6" id="KW-0732">Signal</keyword>
<feature type="domain" description="Alliinase C-terminal" evidence="8">
    <location>
        <begin position="90"/>
        <end position="444"/>
    </location>
</feature>
<proteinExistence type="inferred from homology"/>
<dbReference type="PANTHER" id="PTHR43795:SF20">
    <property type="entry name" value="TRYPTOPHAN AMINOTRANSFERASE-RELATED PROTEIN 3"/>
    <property type="match status" value="1"/>
</dbReference>
<feature type="chain" id="PRO_5046630429" evidence="6">
    <location>
        <begin position="21"/>
        <end position="450"/>
    </location>
</feature>
<evidence type="ECO:0000256" key="6">
    <source>
        <dbReference type="SAM" id="SignalP"/>
    </source>
</evidence>
<dbReference type="Proteomes" id="UP001341840">
    <property type="component" value="Unassembled WGS sequence"/>
</dbReference>
<gene>
    <name evidence="9" type="ORF">PIB30_020983</name>
</gene>
<dbReference type="InterPro" id="IPR015421">
    <property type="entry name" value="PyrdxlP-dep_Trfase_major"/>
</dbReference>
<keyword evidence="4" id="KW-0808">Transferase</keyword>
<evidence type="ECO:0000259" key="7">
    <source>
        <dbReference type="Pfam" id="PF04863"/>
    </source>
</evidence>
<dbReference type="SUPFAM" id="SSF53383">
    <property type="entry name" value="PLP-dependent transferases"/>
    <property type="match status" value="1"/>
</dbReference>
<feature type="domain" description="Alliinase EGF-like" evidence="7">
    <location>
        <begin position="32"/>
        <end position="87"/>
    </location>
</feature>
<evidence type="ECO:0000256" key="3">
    <source>
        <dbReference type="ARBA" id="ARBA00011738"/>
    </source>
</evidence>
<accession>A0ABU6S8I5</accession>
<dbReference type="Pfam" id="PF04863">
    <property type="entry name" value="EGF_alliinase"/>
    <property type="match status" value="1"/>
</dbReference>
<protein>
    <submittedName>
        <fullName evidence="9">Uncharacterized protein</fullName>
    </submittedName>
</protein>
<dbReference type="InterPro" id="IPR015424">
    <property type="entry name" value="PyrdxlP-dep_Trfase"/>
</dbReference>
<dbReference type="Gene3D" id="2.10.25.30">
    <property type="entry name" value="EGF-like, alliinase"/>
    <property type="match status" value="1"/>
</dbReference>
<evidence type="ECO:0000256" key="4">
    <source>
        <dbReference type="ARBA" id="ARBA00022576"/>
    </source>
</evidence>